<dbReference type="OMA" id="KLDKAGW"/>
<dbReference type="OrthoDB" id="498125at2759"/>
<dbReference type="PRINTS" id="PR00081">
    <property type="entry name" value="GDHRDH"/>
</dbReference>
<reference evidence="3 4" key="1">
    <citation type="journal article" date="2012" name="Science">
        <title>The Paleozoic origin of enzymatic lignin decomposition reconstructed from 31 fungal genomes.</title>
        <authorList>
            <person name="Floudas D."/>
            <person name="Binder M."/>
            <person name="Riley R."/>
            <person name="Barry K."/>
            <person name="Blanchette R.A."/>
            <person name="Henrissat B."/>
            <person name="Martinez A.T."/>
            <person name="Otillar R."/>
            <person name="Spatafora J.W."/>
            <person name="Yadav J.S."/>
            <person name="Aerts A."/>
            <person name="Benoit I."/>
            <person name="Boyd A."/>
            <person name="Carlson A."/>
            <person name="Copeland A."/>
            <person name="Coutinho P.M."/>
            <person name="de Vries R.P."/>
            <person name="Ferreira P."/>
            <person name="Findley K."/>
            <person name="Foster B."/>
            <person name="Gaskell J."/>
            <person name="Glotzer D."/>
            <person name="Gorecki P."/>
            <person name="Heitman J."/>
            <person name="Hesse C."/>
            <person name="Hori C."/>
            <person name="Igarashi K."/>
            <person name="Jurgens J.A."/>
            <person name="Kallen N."/>
            <person name="Kersten P."/>
            <person name="Kohler A."/>
            <person name="Kuees U."/>
            <person name="Kumar T.K.A."/>
            <person name="Kuo A."/>
            <person name="LaButti K."/>
            <person name="Larrondo L.F."/>
            <person name="Lindquist E."/>
            <person name="Ling A."/>
            <person name="Lombard V."/>
            <person name="Lucas S."/>
            <person name="Lundell T."/>
            <person name="Martin R."/>
            <person name="McLaughlin D.J."/>
            <person name="Morgenstern I."/>
            <person name="Morin E."/>
            <person name="Murat C."/>
            <person name="Nagy L.G."/>
            <person name="Nolan M."/>
            <person name="Ohm R.A."/>
            <person name="Patyshakuliyeva A."/>
            <person name="Rokas A."/>
            <person name="Ruiz-Duenas F.J."/>
            <person name="Sabat G."/>
            <person name="Salamov A."/>
            <person name="Samejima M."/>
            <person name="Schmutz J."/>
            <person name="Slot J.C."/>
            <person name="St John F."/>
            <person name="Stenlid J."/>
            <person name="Sun H."/>
            <person name="Sun S."/>
            <person name="Syed K."/>
            <person name="Tsang A."/>
            <person name="Wiebenga A."/>
            <person name="Young D."/>
            <person name="Pisabarro A."/>
            <person name="Eastwood D.C."/>
            <person name="Martin F."/>
            <person name="Cullen D."/>
            <person name="Grigoriev I.V."/>
            <person name="Hibbett D.S."/>
        </authorList>
    </citation>
    <scope>NUCLEOTIDE SEQUENCE [LARGE SCALE GENOMIC DNA]</scope>
    <source>
        <strain evidence="3 4">MD-104</strain>
    </source>
</reference>
<dbReference type="PANTHER" id="PTHR42760">
    <property type="entry name" value="SHORT-CHAIN DEHYDROGENASES/REDUCTASES FAMILY MEMBER"/>
    <property type="match status" value="1"/>
</dbReference>
<dbReference type="GO" id="GO:0048038">
    <property type="term" value="F:quinone binding"/>
    <property type="evidence" value="ECO:0007669"/>
    <property type="project" value="TreeGrafter"/>
</dbReference>
<dbReference type="AlphaFoldDB" id="A0A2H3JCY9"/>
<sequence>MSTHKDDTTVFTTPDKFPHGQRFAPLANETVNGTGPARIALVTGAGQGIGRAIALRLAHDGFGAAVCDVPTNRPRLQEVAQEIKTRTGRRCLEVYADVSKEEEVREMVDRVVDELGGLDVMVANAGIAILEPFVESKTSTWEKTFAINVHGVMHCYKYAARAMIRQGRGGRLIGACSIAGKRGDPNSAAYCASKFAVRGLSQSAAIELAPYGINVNCYAPGAIHTEFLDKVDEKYTKEEGKERGSYIKKRAEAIPLGRVGKAEDVSGVVSWLAGPDSKFVTGQSITVDGGTLFD</sequence>
<dbReference type="InterPro" id="IPR002347">
    <property type="entry name" value="SDR_fam"/>
</dbReference>
<evidence type="ECO:0000313" key="3">
    <source>
        <dbReference type="EMBL" id="PCH37673.1"/>
    </source>
</evidence>
<dbReference type="Pfam" id="PF13561">
    <property type="entry name" value="adh_short_C2"/>
    <property type="match status" value="1"/>
</dbReference>
<gene>
    <name evidence="3" type="ORF">WOLCODRAFT_65906</name>
</gene>
<dbReference type="InterPro" id="IPR036291">
    <property type="entry name" value="NAD(P)-bd_dom_sf"/>
</dbReference>
<evidence type="ECO:0000313" key="4">
    <source>
        <dbReference type="Proteomes" id="UP000218811"/>
    </source>
</evidence>
<dbReference type="EMBL" id="KB467942">
    <property type="protein sequence ID" value="PCH37673.1"/>
    <property type="molecule type" value="Genomic_DNA"/>
</dbReference>
<dbReference type="Proteomes" id="UP000218811">
    <property type="component" value="Unassembled WGS sequence"/>
</dbReference>
<dbReference type="GO" id="GO:0006633">
    <property type="term" value="P:fatty acid biosynthetic process"/>
    <property type="evidence" value="ECO:0007669"/>
    <property type="project" value="TreeGrafter"/>
</dbReference>
<dbReference type="InterPro" id="IPR020904">
    <property type="entry name" value="Sc_DH/Rdtase_CS"/>
</dbReference>
<organism evidence="3 4">
    <name type="scientific">Wolfiporia cocos (strain MD-104)</name>
    <name type="common">Brown rot fungus</name>
    <dbReference type="NCBI Taxonomy" id="742152"/>
    <lineage>
        <taxon>Eukaryota</taxon>
        <taxon>Fungi</taxon>
        <taxon>Dikarya</taxon>
        <taxon>Basidiomycota</taxon>
        <taxon>Agaricomycotina</taxon>
        <taxon>Agaricomycetes</taxon>
        <taxon>Polyporales</taxon>
        <taxon>Phaeolaceae</taxon>
        <taxon>Wolfiporia</taxon>
    </lineage>
</organism>
<evidence type="ECO:0000256" key="1">
    <source>
        <dbReference type="ARBA" id="ARBA00006484"/>
    </source>
</evidence>
<evidence type="ECO:0000256" key="2">
    <source>
        <dbReference type="ARBA" id="ARBA00022857"/>
    </source>
</evidence>
<protein>
    <submittedName>
        <fullName evidence="3">Short chain oxidoreductase</fullName>
    </submittedName>
</protein>
<proteinExistence type="inferred from homology"/>
<dbReference type="GO" id="GO:0016616">
    <property type="term" value="F:oxidoreductase activity, acting on the CH-OH group of donors, NAD or NADP as acceptor"/>
    <property type="evidence" value="ECO:0007669"/>
    <property type="project" value="TreeGrafter"/>
</dbReference>
<dbReference type="FunFam" id="3.40.50.720:FF:000084">
    <property type="entry name" value="Short-chain dehydrogenase reductase"/>
    <property type="match status" value="1"/>
</dbReference>
<dbReference type="PANTHER" id="PTHR42760:SF121">
    <property type="entry name" value="3-OXOACYL-(ACYL-CARRIER-PROTEIN) REDUCTASE"/>
    <property type="match status" value="1"/>
</dbReference>
<name>A0A2H3JCY9_WOLCO</name>
<dbReference type="STRING" id="742152.A0A2H3JCY9"/>
<dbReference type="PRINTS" id="PR00080">
    <property type="entry name" value="SDRFAMILY"/>
</dbReference>
<dbReference type="PROSITE" id="PS00061">
    <property type="entry name" value="ADH_SHORT"/>
    <property type="match status" value="1"/>
</dbReference>
<comment type="similarity">
    <text evidence="1">Belongs to the short-chain dehydrogenases/reductases (SDR) family.</text>
</comment>
<accession>A0A2H3JCY9</accession>
<dbReference type="SUPFAM" id="SSF51735">
    <property type="entry name" value="NAD(P)-binding Rossmann-fold domains"/>
    <property type="match status" value="1"/>
</dbReference>
<dbReference type="Gene3D" id="3.40.50.720">
    <property type="entry name" value="NAD(P)-binding Rossmann-like Domain"/>
    <property type="match status" value="1"/>
</dbReference>
<keyword evidence="2" id="KW-0521">NADP</keyword>
<keyword evidence="4" id="KW-1185">Reference proteome</keyword>